<dbReference type="Gene3D" id="1.20.58.1610">
    <property type="entry name" value="NADH:ubiquinone/plastoquinone oxidoreductase, chain 3"/>
    <property type="match status" value="1"/>
</dbReference>
<feature type="transmembrane region" description="Helical" evidence="7">
    <location>
        <begin position="59"/>
        <end position="82"/>
    </location>
</feature>
<feature type="transmembrane region" description="Helical" evidence="7">
    <location>
        <begin position="6"/>
        <end position="28"/>
    </location>
</feature>
<evidence type="ECO:0000256" key="6">
    <source>
        <dbReference type="ARBA" id="ARBA00023136"/>
    </source>
</evidence>
<dbReference type="EC" id="7.1.1.-" evidence="7"/>
<dbReference type="InterPro" id="IPR000440">
    <property type="entry name" value="NADH_UbQ/plastoQ_OxRdtase_su3"/>
</dbReference>
<proteinExistence type="inferred from homology"/>
<dbReference type="HAMAP" id="MF_01394">
    <property type="entry name" value="NDH1_NuoA"/>
    <property type="match status" value="1"/>
</dbReference>
<dbReference type="Proteomes" id="UP000886124">
    <property type="component" value="Unassembled WGS sequence"/>
</dbReference>
<dbReference type="GO" id="GO:0030964">
    <property type="term" value="C:NADH dehydrogenase complex"/>
    <property type="evidence" value="ECO:0007669"/>
    <property type="project" value="TreeGrafter"/>
</dbReference>
<dbReference type="EMBL" id="DROD01000450">
    <property type="protein sequence ID" value="HHJ52876.1"/>
    <property type="molecule type" value="Genomic_DNA"/>
</dbReference>
<comment type="catalytic activity">
    <reaction evidence="7 8">
        <text>a quinone + NADH + 5 H(+)(in) = a quinol + NAD(+) + 4 H(+)(out)</text>
        <dbReference type="Rhea" id="RHEA:57888"/>
        <dbReference type="ChEBI" id="CHEBI:15378"/>
        <dbReference type="ChEBI" id="CHEBI:24646"/>
        <dbReference type="ChEBI" id="CHEBI:57540"/>
        <dbReference type="ChEBI" id="CHEBI:57945"/>
        <dbReference type="ChEBI" id="CHEBI:132124"/>
    </reaction>
</comment>
<dbReference type="PANTHER" id="PTHR11058:SF9">
    <property type="entry name" value="NADH-UBIQUINONE OXIDOREDUCTASE CHAIN 3"/>
    <property type="match status" value="1"/>
</dbReference>
<organism evidence="9">
    <name type="scientific">Caldithrix abyssi</name>
    <dbReference type="NCBI Taxonomy" id="187145"/>
    <lineage>
        <taxon>Bacteria</taxon>
        <taxon>Pseudomonadati</taxon>
        <taxon>Calditrichota</taxon>
        <taxon>Calditrichia</taxon>
        <taxon>Calditrichales</taxon>
        <taxon>Calditrichaceae</taxon>
        <taxon>Caldithrix</taxon>
    </lineage>
</organism>
<gene>
    <name evidence="7" type="primary">nuoA</name>
    <name evidence="9" type="ORF">ENJ89_06750</name>
</gene>
<name>A0A7V5PPJ2_CALAY</name>
<comment type="subunit">
    <text evidence="7">NDH-1 is composed of 14 different subunits. Subunits NuoA, H, J, K, L, M, N constitute the membrane sector of the complex.</text>
</comment>
<dbReference type="GO" id="GO:0008137">
    <property type="term" value="F:NADH dehydrogenase (ubiquinone) activity"/>
    <property type="evidence" value="ECO:0007669"/>
    <property type="project" value="InterPro"/>
</dbReference>
<feature type="transmembrane region" description="Helical" evidence="7">
    <location>
        <begin position="88"/>
        <end position="110"/>
    </location>
</feature>
<comment type="similarity">
    <text evidence="2 7 8">Belongs to the complex I subunit 3 family.</text>
</comment>
<evidence type="ECO:0000256" key="3">
    <source>
        <dbReference type="ARBA" id="ARBA00022448"/>
    </source>
</evidence>
<reference evidence="9" key="1">
    <citation type="journal article" date="2020" name="mSystems">
        <title>Genome- and Community-Level Interaction Insights into Carbon Utilization and Element Cycling Functions of Hydrothermarchaeota in Hydrothermal Sediment.</title>
        <authorList>
            <person name="Zhou Z."/>
            <person name="Liu Y."/>
            <person name="Xu W."/>
            <person name="Pan J."/>
            <person name="Luo Z.H."/>
            <person name="Li M."/>
        </authorList>
    </citation>
    <scope>NUCLEOTIDE SEQUENCE [LARGE SCALE GENOMIC DNA]</scope>
    <source>
        <strain evidence="9">HyVt-527</strain>
    </source>
</reference>
<keyword evidence="7 8" id="KW-0874">Quinone</keyword>
<dbReference type="GO" id="GO:0005886">
    <property type="term" value="C:plasma membrane"/>
    <property type="evidence" value="ECO:0007669"/>
    <property type="project" value="UniProtKB-SubCell"/>
</dbReference>
<dbReference type="Pfam" id="PF00507">
    <property type="entry name" value="Oxidored_q4"/>
    <property type="match status" value="1"/>
</dbReference>
<keyword evidence="7 8" id="KW-0520">NAD</keyword>
<accession>A0A7V5PPJ2</accession>
<dbReference type="InterPro" id="IPR038430">
    <property type="entry name" value="NDAH_ubi_oxred_su3_sf"/>
</dbReference>
<dbReference type="GO" id="GO:0048038">
    <property type="term" value="F:quinone binding"/>
    <property type="evidence" value="ECO:0007669"/>
    <property type="project" value="UniProtKB-KW"/>
</dbReference>
<dbReference type="GO" id="GO:0050136">
    <property type="term" value="F:NADH dehydrogenase (quinone) (non-electrogenic) activity"/>
    <property type="evidence" value="ECO:0007669"/>
    <property type="project" value="UniProtKB-UniRule"/>
</dbReference>
<protein>
    <recommendedName>
        <fullName evidence="7">NADH-quinone oxidoreductase subunit A</fullName>
        <ecNumber evidence="7">7.1.1.-</ecNumber>
    </recommendedName>
    <alternativeName>
        <fullName evidence="7">NADH dehydrogenase I subunit A</fullName>
    </alternativeName>
    <alternativeName>
        <fullName evidence="7">NDH-1 subunit A</fullName>
    </alternativeName>
    <alternativeName>
        <fullName evidence="7">NUO1</fullName>
    </alternativeName>
</protein>
<evidence type="ECO:0000256" key="7">
    <source>
        <dbReference type="HAMAP-Rule" id="MF_01394"/>
    </source>
</evidence>
<dbReference type="PANTHER" id="PTHR11058">
    <property type="entry name" value="NADH-UBIQUINONE OXIDOREDUCTASE CHAIN 3"/>
    <property type="match status" value="1"/>
</dbReference>
<comment type="subcellular location">
    <subcellularLocation>
        <location evidence="7 8">Cell membrane</location>
        <topology evidence="7 8">Multi-pass membrane protein</topology>
    </subcellularLocation>
    <subcellularLocation>
        <location evidence="1">Membrane</location>
        <topology evidence="1">Multi-pass membrane protein</topology>
    </subcellularLocation>
</comment>
<evidence type="ECO:0000256" key="5">
    <source>
        <dbReference type="ARBA" id="ARBA00022989"/>
    </source>
</evidence>
<keyword evidence="7" id="KW-1278">Translocase</keyword>
<keyword evidence="7" id="KW-0830">Ubiquinone</keyword>
<keyword evidence="5 7" id="KW-1133">Transmembrane helix</keyword>
<keyword evidence="6 7" id="KW-0472">Membrane</keyword>
<comment type="caution">
    <text evidence="9">The sequence shown here is derived from an EMBL/GenBank/DDBJ whole genome shotgun (WGS) entry which is preliminary data.</text>
</comment>
<sequence length="134" mass="15338">MIGFYIVLLFIVTGSLLVGVALLVSRILQPRKSYPQKYIPYECGELPKGEAWIQFNNRFYVIALIFIIFDVEVLFLFPWAVVFDKLGMVAFVEMMIFIAILLVGLAYVWAKGDLNWIKPNPQLAHLAKPKKKGE</sequence>
<dbReference type="AlphaFoldDB" id="A0A7V5PPJ2"/>
<comment type="function">
    <text evidence="7">NDH-1 shuttles electrons from NADH, via FMN and iron-sulfur (Fe-S) centers, to quinones in the respiratory chain. The immediate electron acceptor for the enzyme in this species is believed to be ubiquinone. Couples the redox reaction to proton translocation (for every two electrons transferred, four hydrogen ions are translocated across the cytoplasmic membrane), and thus conserves the redox energy in a proton gradient.</text>
</comment>
<keyword evidence="7" id="KW-1003">Cell membrane</keyword>
<evidence type="ECO:0000256" key="1">
    <source>
        <dbReference type="ARBA" id="ARBA00004141"/>
    </source>
</evidence>
<dbReference type="InterPro" id="IPR023043">
    <property type="entry name" value="NAD(P)H_OxRDtase_bac/plastid"/>
</dbReference>
<keyword evidence="4 7" id="KW-0812">Transmembrane</keyword>
<evidence type="ECO:0000256" key="4">
    <source>
        <dbReference type="ARBA" id="ARBA00022692"/>
    </source>
</evidence>
<evidence type="ECO:0000256" key="8">
    <source>
        <dbReference type="RuleBase" id="RU003639"/>
    </source>
</evidence>
<evidence type="ECO:0000313" key="9">
    <source>
        <dbReference type="EMBL" id="HHJ52876.1"/>
    </source>
</evidence>
<keyword evidence="3 7" id="KW-0813">Transport</keyword>
<evidence type="ECO:0000256" key="2">
    <source>
        <dbReference type="ARBA" id="ARBA00008472"/>
    </source>
</evidence>